<comment type="caution">
    <text evidence="1">The sequence shown here is derived from an EMBL/GenBank/DDBJ whole genome shotgun (WGS) entry which is preliminary data.</text>
</comment>
<evidence type="ECO:0000313" key="1">
    <source>
        <dbReference type="EMBL" id="MBK6006410.1"/>
    </source>
</evidence>
<dbReference type="Proteomes" id="UP000630528">
    <property type="component" value="Unassembled WGS sequence"/>
</dbReference>
<dbReference type="RefSeq" id="WP_201169531.1">
    <property type="nucleotide sequence ID" value="NZ_JAEPWM010000003.1"/>
</dbReference>
<accession>A0A934WM95</accession>
<sequence>MTPDEEVVQQADLALIDATLAYQGASATDRLQLAGPLQRARESWGTARYRLLLPDSVATQADVEEARAIRARFEADADTQASVQALLQLAMLLAKFVH</sequence>
<dbReference type="AlphaFoldDB" id="A0A934WM95"/>
<evidence type="ECO:0000313" key="2">
    <source>
        <dbReference type="Proteomes" id="UP000630528"/>
    </source>
</evidence>
<dbReference type="EMBL" id="JAEPWM010000003">
    <property type="protein sequence ID" value="MBK6006410.1"/>
    <property type="molecule type" value="Genomic_DNA"/>
</dbReference>
<gene>
    <name evidence="1" type="ORF">JJB11_09930</name>
</gene>
<protein>
    <submittedName>
        <fullName evidence="1">Uncharacterized protein</fullName>
    </submittedName>
</protein>
<organism evidence="1 2">
    <name type="scientific">Ramlibacter ginsenosidimutans</name>
    <dbReference type="NCBI Taxonomy" id="502333"/>
    <lineage>
        <taxon>Bacteria</taxon>
        <taxon>Pseudomonadati</taxon>
        <taxon>Pseudomonadota</taxon>
        <taxon>Betaproteobacteria</taxon>
        <taxon>Burkholderiales</taxon>
        <taxon>Comamonadaceae</taxon>
        <taxon>Ramlibacter</taxon>
    </lineage>
</organism>
<name>A0A934WM95_9BURK</name>
<keyword evidence="2" id="KW-1185">Reference proteome</keyword>
<reference evidence="1" key="1">
    <citation type="journal article" date="2012" name="J. Microbiol. Biotechnol.">
        <title>Ramlibacter ginsenosidimutans sp. nov., with ginsenoside-converting activity.</title>
        <authorList>
            <person name="Wang L."/>
            <person name="An D.S."/>
            <person name="Kim S.G."/>
            <person name="Jin F.X."/>
            <person name="Kim S.C."/>
            <person name="Lee S.T."/>
            <person name="Im W.T."/>
        </authorList>
    </citation>
    <scope>NUCLEOTIDE SEQUENCE</scope>
    <source>
        <strain evidence="1">KACC 17527</strain>
    </source>
</reference>
<reference evidence="1" key="2">
    <citation type="submission" date="2021-01" db="EMBL/GenBank/DDBJ databases">
        <authorList>
            <person name="Kang M."/>
        </authorList>
    </citation>
    <scope>NUCLEOTIDE SEQUENCE</scope>
    <source>
        <strain evidence="1">KACC 17527</strain>
    </source>
</reference>
<proteinExistence type="predicted"/>